<dbReference type="Gene3D" id="6.10.140.730">
    <property type="match status" value="1"/>
</dbReference>
<evidence type="ECO:0000259" key="6">
    <source>
        <dbReference type="Pfam" id="PF25919"/>
    </source>
</evidence>
<dbReference type="Gene3D" id="2.40.50.320">
    <property type="entry name" value="Copper binding periplasmic protein CusF"/>
    <property type="match status" value="1"/>
</dbReference>
<evidence type="ECO:0000256" key="3">
    <source>
        <dbReference type="SAM" id="MobiDB-lite"/>
    </source>
</evidence>
<proteinExistence type="inferred from homology"/>
<keyword evidence="2" id="KW-0813">Transport</keyword>
<dbReference type="FunFam" id="2.40.30.170:FF:000010">
    <property type="entry name" value="Efflux RND transporter periplasmic adaptor subunit"/>
    <property type="match status" value="1"/>
</dbReference>
<evidence type="ECO:0000313" key="9">
    <source>
        <dbReference type="EMBL" id="AXR07151.1"/>
    </source>
</evidence>
<dbReference type="PANTHER" id="PTHR30097:SF15">
    <property type="entry name" value="CATION EFFLUX SYSTEM PROTEIN CUSB"/>
    <property type="match status" value="1"/>
</dbReference>
<protein>
    <submittedName>
        <fullName evidence="9">Efflux RND transporter periplasmic adaptor subunit</fullName>
    </submittedName>
</protein>
<evidence type="ECO:0000256" key="2">
    <source>
        <dbReference type="ARBA" id="ARBA00022448"/>
    </source>
</evidence>
<feature type="domain" description="Multidrug resistance protein MdtA-like C-terminal permuted SH3" evidence="8">
    <location>
        <begin position="323"/>
        <end position="379"/>
    </location>
</feature>
<feature type="domain" description="Heavy metal binding" evidence="4">
    <location>
        <begin position="40"/>
        <end position="66"/>
    </location>
</feature>
<feature type="compositionally biased region" description="Polar residues" evidence="3">
    <location>
        <begin position="412"/>
        <end position="426"/>
    </location>
</feature>
<dbReference type="InterPro" id="IPR045800">
    <property type="entry name" value="HMBD"/>
</dbReference>
<dbReference type="KEGG" id="salm:D0Y50_12815"/>
<dbReference type="Pfam" id="PF11604">
    <property type="entry name" value="CusF_Ec"/>
    <property type="match status" value="1"/>
</dbReference>
<dbReference type="AlphaFoldDB" id="A0A346NNP4"/>
<dbReference type="Pfam" id="PF25954">
    <property type="entry name" value="Beta-barrel_RND_2"/>
    <property type="match status" value="1"/>
</dbReference>
<dbReference type="InterPro" id="IPR006143">
    <property type="entry name" value="RND_pump_MFP"/>
</dbReference>
<dbReference type="InterPro" id="IPR058791">
    <property type="entry name" value="3HB_CusB"/>
</dbReference>
<keyword evidence="10" id="KW-1185">Reference proteome</keyword>
<dbReference type="Gene3D" id="2.40.30.170">
    <property type="match status" value="1"/>
</dbReference>
<sequence>MNKNVIIALLAGLGLGALLVAVLNDSPETPVKNEAEKPLYWVAPMDDSYRRDEPGQSPMGMDLVPVYANSNAEQDSPAGTVKISARVENNLGVRTEPVTWGTLKSTIQTVGYVQFDEEQLTHIHSRVSGWIEKLNIKANGQSIEKGDPLYSIYSPELVNAQEEYLLALQSGNQKLRQAAKNKLHALKVSDASIEALKKSKQVKQQITYVSPQTGVVNALNIREGFYVKPEVTLLSIADLSAIWINAEVFERDAALIEQGQPVVIQVPALPNKEWQGKVDFVYPELDENTRTLTVRIRLDNPDDILKPNMLANVTIEKTASQSAILVPAEAVIRTGQQNRVVVVVGNGQYKSVEVALGQISDEQIAITQGLNKDDVVVTSAQFLIDSESSKASDFKRMEGASSDASVSQRSSEPTNQGHAAPTSQTAAKEDDQSVWAQGKITKVMADHRMVTIDHMPVEAWEWPQMVMDFTVGESVDINALEKGQSLHFEITRLAEGGFEITGIHIMSSGSQPAKAQDKPMASDHSMH</sequence>
<dbReference type="Pfam" id="PF25869">
    <property type="entry name" value="3HB_CusB"/>
    <property type="match status" value="1"/>
</dbReference>
<dbReference type="GO" id="GO:0016020">
    <property type="term" value="C:membrane"/>
    <property type="evidence" value="ECO:0007669"/>
    <property type="project" value="InterPro"/>
</dbReference>
<dbReference type="Gene3D" id="2.40.420.20">
    <property type="match status" value="1"/>
</dbReference>
<dbReference type="InterPro" id="IPR058790">
    <property type="entry name" value="BSH_CusB"/>
</dbReference>
<reference evidence="9 10" key="1">
    <citation type="submission" date="2018-08" db="EMBL/GenBank/DDBJ databases">
        <title>Salinimonas sediminis sp. nov., a piezophilic bacterium isolated from a deep-sea sediment sample from the New Britain Trench.</title>
        <authorList>
            <person name="Cao J."/>
        </authorList>
    </citation>
    <scope>NUCLEOTIDE SEQUENCE [LARGE SCALE GENOMIC DNA]</scope>
    <source>
        <strain evidence="9 10">N102</strain>
    </source>
</reference>
<dbReference type="OrthoDB" id="9806939at2"/>
<dbReference type="GO" id="GO:0060003">
    <property type="term" value="P:copper ion export"/>
    <property type="evidence" value="ECO:0007669"/>
    <property type="project" value="TreeGrafter"/>
</dbReference>
<feature type="region of interest" description="Disordered" evidence="3">
    <location>
        <begin position="508"/>
        <end position="527"/>
    </location>
</feature>
<dbReference type="Pfam" id="PF25967">
    <property type="entry name" value="RND-MFP_C"/>
    <property type="match status" value="1"/>
</dbReference>
<dbReference type="GO" id="GO:0046914">
    <property type="term" value="F:transition metal ion binding"/>
    <property type="evidence" value="ECO:0007669"/>
    <property type="project" value="TreeGrafter"/>
</dbReference>
<dbReference type="InterPro" id="IPR021647">
    <property type="entry name" value="CusF_Ec"/>
</dbReference>
<comment type="similarity">
    <text evidence="1">Belongs to the membrane fusion protein (MFP) (TC 8.A.1) family.</text>
</comment>
<dbReference type="RefSeq" id="WP_108566103.1">
    <property type="nucleotide sequence ID" value="NZ_CP031769.1"/>
</dbReference>
<evidence type="ECO:0000256" key="1">
    <source>
        <dbReference type="ARBA" id="ARBA00009477"/>
    </source>
</evidence>
<evidence type="ECO:0000259" key="4">
    <source>
        <dbReference type="Pfam" id="PF19335"/>
    </source>
</evidence>
<feature type="compositionally biased region" description="Basic and acidic residues" evidence="3">
    <location>
        <begin position="515"/>
        <end position="527"/>
    </location>
</feature>
<dbReference type="Gene3D" id="2.40.50.100">
    <property type="match status" value="1"/>
</dbReference>
<dbReference type="InterPro" id="IPR051909">
    <property type="entry name" value="MFP_Cation_Efflux"/>
</dbReference>
<feature type="domain" description="CusB-like three alpha-helical bundle" evidence="5">
    <location>
        <begin position="156"/>
        <end position="203"/>
    </location>
</feature>
<dbReference type="PANTHER" id="PTHR30097">
    <property type="entry name" value="CATION EFFLUX SYSTEM PROTEIN CUSB"/>
    <property type="match status" value="1"/>
</dbReference>
<organism evidence="9 10">
    <name type="scientific">Salinimonas sediminis</name>
    <dbReference type="NCBI Taxonomy" id="2303538"/>
    <lineage>
        <taxon>Bacteria</taxon>
        <taxon>Pseudomonadati</taxon>
        <taxon>Pseudomonadota</taxon>
        <taxon>Gammaproteobacteria</taxon>
        <taxon>Alteromonadales</taxon>
        <taxon>Alteromonadaceae</taxon>
        <taxon>Alteromonas/Salinimonas group</taxon>
        <taxon>Salinimonas</taxon>
    </lineage>
</organism>
<dbReference type="GO" id="GO:0015679">
    <property type="term" value="P:plasma membrane copper ion transport"/>
    <property type="evidence" value="ECO:0007669"/>
    <property type="project" value="TreeGrafter"/>
</dbReference>
<feature type="compositionally biased region" description="Low complexity" evidence="3">
    <location>
        <begin position="401"/>
        <end position="411"/>
    </location>
</feature>
<evidence type="ECO:0000259" key="5">
    <source>
        <dbReference type="Pfam" id="PF25869"/>
    </source>
</evidence>
<dbReference type="NCBIfam" id="TIGR01730">
    <property type="entry name" value="RND_mfp"/>
    <property type="match status" value="1"/>
</dbReference>
<dbReference type="Pfam" id="PF19335">
    <property type="entry name" value="HMBD"/>
    <property type="match status" value="1"/>
</dbReference>
<dbReference type="GO" id="GO:0030288">
    <property type="term" value="C:outer membrane-bounded periplasmic space"/>
    <property type="evidence" value="ECO:0007669"/>
    <property type="project" value="TreeGrafter"/>
</dbReference>
<dbReference type="InterPro" id="IPR058792">
    <property type="entry name" value="Beta-barrel_RND_2"/>
</dbReference>
<name>A0A346NNP4_9ALTE</name>
<dbReference type="InterPro" id="IPR042230">
    <property type="entry name" value="CusF_sf"/>
</dbReference>
<evidence type="ECO:0000259" key="7">
    <source>
        <dbReference type="Pfam" id="PF25954"/>
    </source>
</evidence>
<dbReference type="Pfam" id="PF25919">
    <property type="entry name" value="BSH_CusB"/>
    <property type="match status" value="1"/>
</dbReference>
<dbReference type="InterPro" id="IPR058627">
    <property type="entry name" value="MdtA-like_C"/>
</dbReference>
<accession>A0A346NNP4</accession>
<feature type="domain" description="CusB-like barrel-sandwich hybrid" evidence="6">
    <location>
        <begin position="121"/>
        <end position="237"/>
    </location>
</feature>
<dbReference type="SUPFAM" id="SSF111369">
    <property type="entry name" value="HlyD-like secretion proteins"/>
    <property type="match status" value="1"/>
</dbReference>
<dbReference type="EMBL" id="CP031769">
    <property type="protein sequence ID" value="AXR07151.1"/>
    <property type="molecule type" value="Genomic_DNA"/>
</dbReference>
<feature type="region of interest" description="Disordered" evidence="3">
    <location>
        <begin position="393"/>
        <end position="434"/>
    </location>
</feature>
<gene>
    <name evidence="9" type="ORF">D0Y50_12815</name>
</gene>
<evidence type="ECO:0000313" key="10">
    <source>
        <dbReference type="Proteomes" id="UP000262073"/>
    </source>
</evidence>
<feature type="domain" description="CusB-like beta-barrel" evidence="7">
    <location>
        <begin position="242"/>
        <end position="317"/>
    </location>
</feature>
<dbReference type="Proteomes" id="UP000262073">
    <property type="component" value="Chromosome"/>
</dbReference>
<evidence type="ECO:0000259" key="8">
    <source>
        <dbReference type="Pfam" id="PF25967"/>
    </source>
</evidence>
<dbReference type="GO" id="GO:0022857">
    <property type="term" value="F:transmembrane transporter activity"/>
    <property type="evidence" value="ECO:0007669"/>
    <property type="project" value="InterPro"/>
</dbReference>